<dbReference type="RefSeq" id="WP_090307524.1">
    <property type="nucleotide sequence ID" value="NZ_FNFE01000003.1"/>
</dbReference>
<dbReference type="OrthoDB" id="258723at2157"/>
<reference evidence="3" key="1">
    <citation type="submission" date="2016-10" db="EMBL/GenBank/DDBJ databases">
        <authorList>
            <person name="Varghese N."/>
            <person name="Submissions S."/>
        </authorList>
    </citation>
    <scope>NUCLEOTIDE SEQUENCE [LARGE SCALE GENOMIC DNA]</scope>
    <source>
        <strain evidence="3">B4,CECT 8067,JCM 17497</strain>
    </source>
</reference>
<keyword evidence="3" id="KW-1185">Reference proteome</keyword>
<dbReference type="Pfam" id="PF21535">
    <property type="entry name" value="HVO_2248"/>
    <property type="match status" value="1"/>
</dbReference>
<dbReference type="AlphaFoldDB" id="A0A1G9AJ56"/>
<proteinExistence type="predicted"/>
<protein>
    <submittedName>
        <fullName evidence="2">Uncharacterized protein</fullName>
    </submittedName>
</protein>
<feature type="region of interest" description="Disordered" evidence="1">
    <location>
        <begin position="233"/>
        <end position="271"/>
    </location>
</feature>
<dbReference type="EMBL" id="FNFE01000003">
    <property type="protein sequence ID" value="SDK27389.1"/>
    <property type="molecule type" value="Genomic_DNA"/>
</dbReference>
<gene>
    <name evidence="2" type="ORF">SAMN04515672_2767</name>
</gene>
<organism evidence="2 3">
    <name type="scientific">Natronorubrum texcoconense</name>
    <dbReference type="NCBI Taxonomy" id="1095776"/>
    <lineage>
        <taxon>Archaea</taxon>
        <taxon>Methanobacteriati</taxon>
        <taxon>Methanobacteriota</taxon>
        <taxon>Stenosarchaea group</taxon>
        <taxon>Halobacteria</taxon>
        <taxon>Halobacteriales</taxon>
        <taxon>Natrialbaceae</taxon>
        <taxon>Natronorubrum</taxon>
    </lineage>
</organism>
<dbReference type="Proteomes" id="UP000198882">
    <property type="component" value="Unassembled WGS sequence"/>
</dbReference>
<sequence>MAGQQERFNGDTGLLHQRAVRIPLPDADAERVFHENVMTIAAAKERKADLLADPDVPLLAAYEAELDHAAESFERRLRRIAGDDYEEVAMAYYRGERDDRIAEIVAYFFEGAWRIQQRTTVTDMVYAPLLVRYPDCFTVNIRFASGTSNPEAIYYESPEHASEELADDYVETYHEESQYSQRQAADYVREAATMFREEFPDPDETRFEERKYGGIVSAEGRRGSVFSTVVERVEPDPDRFSEPATEPALVEAGPEARRTERALGLDDEIVH</sequence>
<dbReference type="InterPro" id="IPR048687">
    <property type="entry name" value="HVO_2248-like"/>
</dbReference>
<evidence type="ECO:0000313" key="3">
    <source>
        <dbReference type="Proteomes" id="UP000198882"/>
    </source>
</evidence>
<evidence type="ECO:0000256" key="1">
    <source>
        <dbReference type="SAM" id="MobiDB-lite"/>
    </source>
</evidence>
<name>A0A1G9AJ56_9EURY</name>
<evidence type="ECO:0000313" key="2">
    <source>
        <dbReference type="EMBL" id="SDK27389.1"/>
    </source>
</evidence>
<accession>A0A1G9AJ56</accession>
<feature type="compositionally biased region" description="Basic and acidic residues" evidence="1">
    <location>
        <begin position="254"/>
        <end position="271"/>
    </location>
</feature>